<dbReference type="OrthoDB" id="4181059at2759"/>
<reference evidence="2 3" key="1">
    <citation type="submission" date="2015-07" db="EMBL/GenBank/DDBJ databases">
        <title>Emmonsia species relationships and genome sequence.</title>
        <authorList>
            <person name="Cuomo C.A."/>
            <person name="Schwartz I.S."/>
            <person name="Kenyon C."/>
            <person name="de Hoog G.S."/>
            <person name="Govender N.P."/>
            <person name="Botha A."/>
            <person name="Moreno L."/>
            <person name="de Vries M."/>
            <person name="Munoz J.F."/>
            <person name="Stielow J.B."/>
        </authorList>
    </citation>
    <scope>NUCLEOTIDE SEQUENCE [LARGE SCALE GENOMIC DNA]</scope>
    <source>
        <strain evidence="2 3">CBS 136260</strain>
    </source>
</reference>
<name>A0A1B7NWF7_9EURO</name>
<accession>A0A1B7NWF7</accession>
<feature type="region of interest" description="Disordered" evidence="1">
    <location>
        <begin position="44"/>
        <end position="87"/>
    </location>
</feature>
<keyword evidence="3" id="KW-1185">Reference proteome</keyword>
<gene>
    <name evidence="2" type="ORF">ACJ72_04559</name>
</gene>
<comment type="caution">
    <text evidence="2">The sequence shown here is derived from an EMBL/GenBank/DDBJ whole genome shotgun (WGS) entry which is preliminary data.</text>
</comment>
<evidence type="ECO:0000313" key="2">
    <source>
        <dbReference type="EMBL" id="OAX81103.1"/>
    </source>
</evidence>
<organism evidence="2 3">
    <name type="scientific">Emergomyces africanus</name>
    <dbReference type="NCBI Taxonomy" id="1955775"/>
    <lineage>
        <taxon>Eukaryota</taxon>
        <taxon>Fungi</taxon>
        <taxon>Dikarya</taxon>
        <taxon>Ascomycota</taxon>
        <taxon>Pezizomycotina</taxon>
        <taxon>Eurotiomycetes</taxon>
        <taxon>Eurotiomycetidae</taxon>
        <taxon>Onygenales</taxon>
        <taxon>Ajellomycetaceae</taxon>
        <taxon>Emergomyces</taxon>
    </lineage>
</organism>
<protein>
    <submittedName>
        <fullName evidence="2">Uncharacterized protein</fullName>
    </submittedName>
</protein>
<dbReference type="EMBL" id="LGUA01000547">
    <property type="protein sequence ID" value="OAX81103.1"/>
    <property type="molecule type" value="Genomic_DNA"/>
</dbReference>
<proteinExistence type="predicted"/>
<evidence type="ECO:0000313" key="3">
    <source>
        <dbReference type="Proteomes" id="UP000091918"/>
    </source>
</evidence>
<evidence type="ECO:0000256" key="1">
    <source>
        <dbReference type="SAM" id="MobiDB-lite"/>
    </source>
</evidence>
<feature type="compositionally biased region" description="Basic and acidic residues" evidence="1">
    <location>
        <begin position="44"/>
        <end position="59"/>
    </location>
</feature>
<dbReference type="Proteomes" id="UP000091918">
    <property type="component" value="Unassembled WGS sequence"/>
</dbReference>
<sequence>MSKIPRPSKPHPLPPFEYMLRNRRADFGDPPSIHLAALIERNERARQKREQARFEKEQNQDEEELPRKRPGSNNNPVNTYSTPVEND</sequence>
<dbReference type="AlphaFoldDB" id="A0A1B7NWF7"/>
<feature type="compositionally biased region" description="Polar residues" evidence="1">
    <location>
        <begin position="71"/>
        <end position="87"/>
    </location>
</feature>